<evidence type="ECO:0000256" key="2">
    <source>
        <dbReference type="ARBA" id="ARBA00004496"/>
    </source>
</evidence>
<sequence length="826" mass="95451">MSLAEPDPHIYGIPKSENNAELLRVKVSRGVELMKKDIFGVSDPYAVVTLHRKGVVVDKAQTKTIKKVHVSCLIFFYNRSFICNRRPLYYFSAFWSLRNRVIKNTRYPIWNEEFIFRVTRRDCLLSVKIFDENRITRDDFLGMIEIQLSHANITRERSGLPIAEESYVLRPRSARSRVYGSVFLSLSWISTNHGSSPSESSSSGGDDWELLNTSTGESNSSCTQQQQQTVQAEQAQPSSPLPPGWEERQDANGRTFYLNHNAQTTQWERPTLTLMSDRLQIITEFYLNFSTDAAIIESEREDVDRRRNYDSRWQASSDMNLQINMAELDAGLRMNFAGEGHVEDSVDDGVGPLPRGWDMQVAPNGRKFFIDHINKTTTWTDPRNGRVSALTTIGRSSDELGELPAGWEERVHTDGRVFFIDHNTRRTQWEDPRFENASIAGPAVPYSRDYKCKYEYLRLHLPKSSGNSKCELNVRRTHLFEDSYRQIMQLSASQLRAKLWIEFDGETGLDYGGVAREWFYLLSHHIFNPYYGLFEYSATDNYTLQINPHSETCNPEHISYFHFIGRVIGIAIFHGKLLDAFFIRPFYKMMLGKPITLNDMESVDNEYFNSLIYIKDNDPEDLDLYFAVDEQFYGQTQTVELREGGEKEKVTEENKDEYIDLVIKWRFVSRVEAQMKALMKGVHELIPSNLLSIFDPNELELLVCGLQKIDVKDWKDNTLYKGGYAPNHAVIHNFWKCILSFDNEMRARVLQFVTGTSRVPMNGFRELYGSNGPQKFTIEKWGNPDMLPRAHTCFNRMDLPPYGSFHELREKLTVAIENSEIFSGVD</sequence>
<comment type="pathway">
    <text evidence="3 8">Protein modification; protein ubiquitination.</text>
</comment>
<feature type="compositionally biased region" description="Low complexity" evidence="11">
    <location>
        <begin position="194"/>
        <end position="205"/>
    </location>
</feature>
<proteinExistence type="predicted"/>
<dbReference type="SMART" id="SM00456">
    <property type="entry name" value="WW"/>
    <property type="match status" value="3"/>
</dbReference>
<dbReference type="FunFam" id="2.20.70.10:FF:000017">
    <property type="entry name" value="E3 ubiquitin-protein ligase"/>
    <property type="match status" value="1"/>
</dbReference>
<organism evidence="17">
    <name type="scientific">Anisakis simplex</name>
    <name type="common">Herring worm</name>
    <dbReference type="NCBI Taxonomy" id="6269"/>
    <lineage>
        <taxon>Eukaryota</taxon>
        <taxon>Metazoa</taxon>
        <taxon>Ecdysozoa</taxon>
        <taxon>Nematoda</taxon>
        <taxon>Chromadorea</taxon>
        <taxon>Rhabditida</taxon>
        <taxon>Spirurina</taxon>
        <taxon>Ascaridomorpha</taxon>
        <taxon>Ascaridoidea</taxon>
        <taxon>Anisakidae</taxon>
        <taxon>Anisakis</taxon>
        <taxon>Anisakis simplex complex</taxon>
    </lineage>
</organism>
<dbReference type="SUPFAM" id="SSF56204">
    <property type="entry name" value="Hect, E3 ligase catalytic domain"/>
    <property type="match status" value="1"/>
</dbReference>
<feature type="compositionally biased region" description="Low complexity" evidence="11">
    <location>
        <begin position="223"/>
        <end position="236"/>
    </location>
</feature>
<comment type="catalytic activity">
    <reaction evidence="1 8">
        <text>S-ubiquitinyl-[E2 ubiquitin-conjugating enzyme]-L-cysteine + [acceptor protein]-L-lysine = [E2 ubiquitin-conjugating enzyme]-L-cysteine + N(6)-ubiquitinyl-[acceptor protein]-L-lysine.</text>
        <dbReference type="EC" id="2.3.2.26"/>
    </reaction>
</comment>
<dbReference type="FunFam" id="3.30.2160.10:FF:000001">
    <property type="entry name" value="E3 ubiquitin-protein ligase NEDD4-like"/>
    <property type="match status" value="1"/>
</dbReference>
<dbReference type="Pfam" id="PF00168">
    <property type="entry name" value="C2"/>
    <property type="match status" value="2"/>
</dbReference>
<dbReference type="GO" id="GO:0048260">
    <property type="term" value="P:positive regulation of receptor-mediated endocytosis"/>
    <property type="evidence" value="ECO:0007669"/>
    <property type="project" value="UniProtKB-ARBA"/>
</dbReference>
<evidence type="ECO:0000256" key="8">
    <source>
        <dbReference type="PIRNR" id="PIRNR001569"/>
    </source>
</evidence>
<evidence type="ECO:0000313" key="16">
    <source>
        <dbReference type="Proteomes" id="UP000267096"/>
    </source>
</evidence>
<dbReference type="CDD" id="cd00078">
    <property type="entry name" value="HECTc"/>
    <property type="match status" value="1"/>
</dbReference>
<evidence type="ECO:0000256" key="1">
    <source>
        <dbReference type="ARBA" id="ARBA00000885"/>
    </source>
</evidence>
<feature type="compositionally biased region" description="Polar residues" evidence="11">
    <location>
        <begin position="211"/>
        <end position="222"/>
    </location>
</feature>
<dbReference type="GO" id="GO:0061630">
    <property type="term" value="F:ubiquitin protein ligase activity"/>
    <property type="evidence" value="ECO:0007669"/>
    <property type="project" value="UniProtKB-EC"/>
</dbReference>
<keyword evidence="6" id="KW-0677">Repeat</keyword>
<dbReference type="GO" id="GO:0019871">
    <property type="term" value="F:sodium channel inhibitor activity"/>
    <property type="evidence" value="ECO:0007669"/>
    <property type="project" value="TreeGrafter"/>
</dbReference>
<keyword evidence="5 8" id="KW-0808">Transferase</keyword>
<reference evidence="15 16" key="2">
    <citation type="submission" date="2018-11" db="EMBL/GenBank/DDBJ databases">
        <authorList>
            <consortium name="Pathogen Informatics"/>
        </authorList>
    </citation>
    <scope>NUCLEOTIDE SEQUENCE [LARGE SCALE GENOMIC DNA]</scope>
</reference>
<evidence type="ECO:0000256" key="4">
    <source>
        <dbReference type="ARBA" id="ARBA00022490"/>
    </source>
</evidence>
<dbReference type="SMART" id="SM00239">
    <property type="entry name" value="C2"/>
    <property type="match status" value="1"/>
</dbReference>
<feature type="domain" description="WW" evidence="13">
    <location>
        <begin position="351"/>
        <end position="384"/>
    </location>
</feature>
<dbReference type="EMBL" id="UYRR01031094">
    <property type="protein sequence ID" value="VDK45621.1"/>
    <property type="molecule type" value="Genomic_DNA"/>
</dbReference>
<dbReference type="InterPro" id="IPR001202">
    <property type="entry name" value="WW_dom"/>
</dbReference>
<dbReference type="InterPro" id="IPR035983">
    <property type="entry name" value="Hect_E3_ubiquitin_ligase"/>
</dbReference>
<feature type="domain" description="HECT" evidence="14">
    <location>
        <begin position="491"/>
        <end position="825"/>
    </location>
</feature>
<dbReference type="CDD" id="cd00201">
    <property type="entry name" value="WW"/>
    <property type="match status" value="3"/>
</dbReference>
<dbReference type="InterPro" id="IPR050409">
    <property type="entry name" value="E3_ubiq-protein_ligase"/>
</dbReference>
<dbReference type="FunFam" id="3.90.1750.10:FF:000001">
    <property type="entry name" value="E3 ubiquitin-protein ligase NEDD4-like"/>
    <property type="match status" value="1"/>
</dbReference>
<dbReference type="PROSITE" id="PS50020">
    <property type="entry name" value="WW_DOMAIN_2"/>
    <property type="match status" value="3"/>
</dbReference>
<evidence type="ECO:0000259" key="14">
    <source>
        <dbReference type="PROSITE" id="PS50237"/>
    </source>
</evidence>
<dbReference type="GO" id="GO:0048814">
    <property type="term" value="P:regulation of dendrite morphogenesis"/>
    <property type="evidence" value="ECO:0007669"/>
    <property type="project" value="TreeGrafter"/>
</dbReference>
<evidence type="ECO:0000259" key="13">
    <source>
        <dbReference type="PROSITE" id="PS50020"/>
    </source>
</evidence>
<dbReference type="Gene3D" id="2.20.70.10">
    <property type="match status" value="2"/>
</dbReference>
<keyword evidence="16" id="KW-1185">Reference proteome</keyword>
<dbReference type="FunFam" id="2.20.70.10:FF:000037">
    <property type="entry name" value="E3 ubiquitin-protein ligase nedd-4"/>
    <property type="match status" value="1"/>
</dbReference>
<dbReference type="Pfam" id="PF00397">
    <property type="entry name" value="WW"/>
    <property type="match status" value="3"/>
</dbReference>
<dbReference type="GO" id="GO:0016567">
    <property type="term" value="P:protein ubiquitination"/>
    <property type="evidence" value="ECO:0007669"/>
    <property type="project" value="UniProtKB-UniPathway"/>
</dbReference>
<comment type="subcellular location">
    <subcellularLocation>
        <location evidence="2">Cytoplasm</location>
    </subcellularLocation>
</comment>
<dbReference type="PROSITE" id="PS01159">
    <property type="entry name" value="WW_DOMAIN_1"/>
    <property type="match status" value="3"/>
</dbReference>
<dbReference type="InterPro" id="IPR035892">
    <property type="entry name" value="C2_domain_sf"/>
</dbReference>
<feature type="region of interest" description="Disordered" evidence="11">
    <location>
        <begin position="194"/>
        <end position="249"/>
    </location>
</feature>
<dbReference type="PROSITE" id="PS50237">
    <property type="entry name" value="HECT"/>
    <property type="match status" value="1"/>
</dbReference>
<evidence type="ECO:0000256" key="10">
    <source>
        <dbReference type="PROSITE-ProRule" id="PRU00104"/>
    </source>
</evidence>
<dbReference type="InterPro" id="IPR036020">
    <property type="entry name" value="WW_dom_sf"/>
</dbReference>
<evidence type="ECO:0000256" key="5">
    <source>
        <dbReference type="ARBA" id="ARBA00022679"/>
    </source>
</evidence>
<evidence type="ECO:0000313" key="15">
    <source>
        <dbReference type="EMBL" id="VDK45621.1"/>
    </source>
</evidence>
<dbReference type="SMART" id="SM00119">
    <property type="entry name" value="HECTc"/>
    <property type="match status" value="1"/>
</dbReference>
<dbReference type="SUPFAM" id="SSF49562">
    <property type="entry name" value="C2 domain (Calcium/lipid-binding domain, CaLB)"/>
    <property type="match status" value="1"/>
</dbReference>
<dbReference type="GO" id="GO:0045879">
    <property type="term" value="P:negative regulation of smoothened signaling pathway"/>
    <property type="evidence" value="ECO:0007669"/>
    <property type="project" value="UniProtKB-ARBA"/>
</dbReference>
<keyword evidence="4" id="KW-0963">Cytoplasm</keyword>
<feature type="active site" description="Glycyl thioester intermediate" evidence="9 10">
    <location>
        <position position="793"/>
    </location>
</feature>
<dbReference type="Gene3D" id="2.60.40.150">
    <property type="entry name" value="C2 domain"/>
    <property type="match status" value="1"/>
</dbReference>
<dbReference type="GO" id="GO:0006511">
    <property type="term" value="P:ubiquitin-dependent protein catabolic process"/>
    <property type="evidence" value="ECO:0007669"/>
    <property type="project" value="InterPro"/>
</dbReference>
<dbReference type="EC" id="2.3.2.26" evidence="8"/>
<accession>A0A0M3JVI0</accession>
<dbReference type="AlphaFoldDB" id="A0A0M3JVI0"/>
<evidence type="ECO:0000259" key="12">
    <source>
        <dbReference type="PROSITE" id="PS50004"/>
    </source>
</evidence>
<reference evidence="17" key="1">
    <citation type="submission" date="2016-04" db="UniProtKB">
        <authorList>
            <consortium name="WormBaseParasite"/>
        </authorList>
    </citation>
    <scope>IDENTIFICATION</scope>
</reference>
<dbReference type="PANTHER" id="PTHR11254">
    <property type="entry name" value="HECT DOMAIN UBIQUITIN-PROTEIN LIGASE"/>
    <property type="match status" value="1"/>
</dbReference>
<dbReference type="Pfam" id="PF00632">
    <property type="entry name" value="HECT"/>
    <property type="match status" value="1"/>
</dbReference>
<dbReference type="WBParaSite" id="ASIM_0001223501-mRNA-1">
    <property type="protein sequence ID" value="ASIM_0001223501-mRNA-1"/>
    <property type="gene ID" value="ASIM_0001223501"/>
</dbReference>
<dbReference type="InterPro" id="IPR024928">
    <property type="entry name" value="E3_ub_ligase_SMURF1"/>
</dbReference>
<dbReference type="FunFam" id="3.30.2410.10:FF:000001">
    <property type="entry name" value="E3 ubiquitin-protein ligase NEDD4-like"/>
    <property type="match status" value="1"/>
</dbReference>
<evidence type="ECO:0000256" key="7">
    <source>
        <dbReference type="ARBA" id="ARBA00022786"/>
    </source>
</evidence>
<dbReference type="Proteomes" id="UP000267096">
    <property type="component" value="Unassembled WGS sequence"/>
</dbReference>
<dbReference type="GO" id="GO:0005737">
    <property type="term" value="C:cytoplasm"/>
    <property type="evidence" value="ECO:0007669"/>
    <property type="project" value="UniProtKB-SubCell"/>
</dbReference>
<dbReference type="UniPathway" id="UPA00143"/>
<dbReference type="InterPro" id="IPR000008">
    <property type="entry name" value="C2_dom"/>
</dbReference>
<dbReference type="Gene3D" id="3.90.1750.10">
    <property type="entry name" value="Hect, E3 ligase catalytic domains"/>
    <property type="match status" value="1"/>
</dbReference>
<feature type="domain" description="C2" evidence="12">
    <location>
        <begin position="2"/>
        <end position="161"/>
    </location>
</feature>
<feature type="domain" description="WW" evidence="13">
    <location>
        <begin position="239"/>
        <end position="272"/>
    </location>
</feature>
<dbReference type="PIRSF" id="PIRSF001569">
    <property type="entry name" value="E3_ub_ligase_SMURF1"/>
    <property type="match status" value="1"/>
</dbReference>
<dbReference type="SUPFAM" id="SSF51045">
    <property type="entry name" value="WW domain"/>
    <property type="match status" value="3"/>
</dbReference>
<protein>
    <recommendedName>
        <fullName evidence="8">E3 ubiquitin-protein ligase</fullName>
        <ecNumber evidence="8">2.3.2.26</ecNumber>
    </recommendedName>
</protein>
<dbReference type="PROSITE" id="PS50004">
    <property type="entry name" value="C2"/>
    <property type="match status" value="1"/>
</dbReference>
<dbReference type="InterPro" id="IPR000569">
    <property type="entry name" value="HECT_dom"/>
</dbReference>
<gene>
    <name evidence="15" type="ORF">ASIM_LOCUS11701</name>
</gene>
<evidence type="ECO:0000256" key="3">
    <source>
        <dbReference type="ARBA" id="ARBA00004906"/>
    </source>
</evidence>
<evidence type="ECO:0000256" key="6">
    <source>
        <dbReference type="ARBA" id="ARBA00022737"/>
    </source>
</evidence>
<dbReference type="PANTHER" id="PTHR11254:SF440">
    <property type="entry name" value="E3 UBIQUITIN-PROTEIN LIGASE NEDD-4"/>
    <property type="match status" value="1"/>
</dbReference>
<keyword evidence="7 8" id="KW-0833">Ubl conjugation pathway</keyword>
<evidence type="ECO:0000256" key="11">
    <source>
        <dbReference type="SAM" id="MobiDB-lite"/>
    </source>
</evidence>
<name>A0A0M3JVI0_ANISI</name>
<dbReference type="Gene3D" id="3.30.2160.10">
    <property type="entry name" value="Hect, E3 ligase catalytic domain"/>
    <property type="match status" value="1"/>
</dbReference>
<evidence type="ECO:0000256" key="9">
    <source>
        <dbReference type="PIRSR" id="PIRSR001569-1"/>
    </source>
</evidence>
<evidence type="ECO:0000313" key="17">
    <source>
        <dbReference type="WBParaSite" id="ASIM_0001223501-mRNA-1"/>
    </source>
</evidence>
<dbReference type="OrthoDB" id="423283at2759"/>
<dbReference type="Gene3D" id="3.30.2410.10">
    <property type="entry name" value="Hect, E3 ligase catalytic domain"/>
    <property type="match status" value="1"/>
</dbReference>
<feature type="domain" description="WW" evidence="13">
    <location>
        <begin position="401"/>
        <end position="434"/>
    </location>
</feature>